<feature type="compositionally biased region" description="Polar residues" evidence="1">
    <location>
        <begin position="98"/>
        <end position="108"/>
    </location>
</feature>
<keyword evidence="3" id="KW-1185">Reference proteome</keyword>
<evidence type="ECO:0000256" key="1">
    <source>
        <dbReference type="SAM" id="MobiDB-lite"/>
    </source>
</evidence>
<organism evidence="2 3">
    <name type="scientific">Petrolisthes cinctipes</name>
    <name type="common">Flat porcelain crab</name>
    <dbReference type="NCBI Taxonomy" id="88211"/>
    <lineage>
        <taxon>Eukaryota</taxon>
        <taxon>Metazoa</taxon>
        <taxon>Ecdysozoa</taxon>
        <taxon>Arthropoda</taxon>
        <taxon>Crustacea</taxon>
        <taxon>Multicrustacea</taxon>
        <taxon>Malacostraca</taxon>
        <taxon>Eumalacostraca</taxon>
        <taxon>Eucarida</taxon>
        <taxon>Decapoda</taxon>
        <taxon>Pleocyemata</taxon>
        <taxon>Anomura</taxon>
        <taxon>Galatheoidea</taxon>
        <taxon>Porcellanidae</taxon>
        <taxon>Petrolisthes</taxon>
    </lineage>
</organism>
<dbReference type="Proteomes" id="UP001286313">
    <property type="component" value="Unassembled WGS sequence"/>
</dbReference>
<name>A0AAE1G663_PETCI</name>
<dbReference type="AlphaFoldDB" id="A0AAE1G663"/>
<reference evidence="2" key="1">
    <citation type="submission" date="2023-10" db="EMBL/GenBank/DDBJ databases">
        <title>Genome assemblies of two species of porcelain crab, Petrolisthes cinctipes and Petrolisthes manimaculis (Anomura: Porcellanidae).</title>
        <authorList>
            <person name="Angst P."/>
        </authorList>
    </citation>
    <scope>NUCLEOTIDE SEQUENCE</scope>
    <source>
        <strain evidence="2">PB745_01</strain>
        <tissue evidence="2">Gill</tissue>
    </source>
</reference>
<comment type="caution">
    <text evidence="2">The sequence shown here is derived from an EMBL/GenBank/DDBJ whole genome shotgun (WGS) entry which is preliminary data.</text>
</comment>
<evidence type="ECO:0000313" key="2">
    <source>
        <dbReference type="EMBL" id="KAK3883938.1"/>
    </source>
</evidence>
<proteinExistence type="predicted"/>
<gene>
    <name evidence="2" type="ORF">Pcinc_011760</name>
</gene>
<accession>A0AAE1G663</accession>
<evidence type="ECO:0000313" key="3">
    <source>
        <dbReference type="Proteomes" id="UP001286313"/>
    </source>
</evidence>
<feature type="compositionally biased region" description="Polar residues" evidence="1">
    <location>
        <begin position="60"/>
        <end position="71"/>
    </location>
</feature>
<sequence length="151" mass="17025">MDEVAGLTNMLDVVAVTQTSGIQGWQSVCPHWLDPQHYYNNQHNQQKNRSCELAVWSEASNRNTSKRNLVNGNVAGEIHEQSQQPHQPQSSQHPQSPTNKQSETQSDSSNEKIHLNNTDNFKLKEEKDSASKVRNHMNVLIVVRDSATLVV</sequence>
<feature type="region of interest" description="Disordered" evidence="1">
    <location>
        <begin position="60"/>
        <end position="129"/>
    </location>
</feature>
<feature type="compositionally biased region" description="Low complexity" evidence="1">
    <location>
        <begin position="81"/>
        <end position="97"/>
    </location>
</feature>
<dbReference type="EMBL" id="JAWQEG010000938">
    <property type="protein sequence ID" value="KAK3883938.1"/>
    <property type="molecule type" value="Genomic_DNA"/>
</dbReference>
<protein>
    <submittedName>
        <fullName evidence="2">Uncharacterized protein</fullName>
    </submittedName>
</protein>